<feature type="region of interest" description="Disordered" evidence="1">
    <location>
        <begin position="125"/>
        <end position="146"/>
    </location>
</feature>
<evidence type="ECO:0000313" key="2">
    <source>
        <dbReference type="EMBL" id="KAG2112064.1"/>
    </source>
</evidence>
<dbReference type="RefSeq" id="XP_041295121.1">
    <property type="nucleotide sequence ID" value="XM_041431127.1"/>
</dbReference>
<comment type="caution">
    <text evidence="2">The sequence shown here is derived from an EMBL/GenBank/DDBJ whole genome shotgun (WGS) entry which is preliminary data.</text>
</comment>
<keyword evidence="3" id="KW-1185">Reference proteome</keyword>
<sequence>MASLHSALKATNCAVENIFPEHDDPTICPACHKRLKTAQGVQAHLRSAKSCTWYKMEKLKALSMPGQFEEEVVSQDLPDTDTLPEGLPEEHFLPDDDVSDQMEPQDVMEGFHEELFQLIPAHDVDMDAPGPSNLSNDDDDRLTEEHPTAGQHICIVSMLYERWKKLFGGRSEVIEDQDINMEDEDGASHKFTPFASELDWRIARAVIP</sequence>
<dbReference type="EMBL" id="JABBWM010000016">
    <property type="protein sequence ID" value="KAG2112064.1"/>
    <property type="molecule type" value="Genomic_DNA"/>
</dbReference>
<dbReference type="OrthoDB" id="2685660at2759"/>
<dbReference type="AlphaFoldDB" id="A0A9P7JWB3"/>
<dbReference type="Proteomes" id="UP000823399">
    <property type="component" value="Unassembled WGS sequence"/>
</dbReference>
<gene>
    <name evidence="2" type="ORF">F5147DRAFT_572996</name>
</gene>
<organism evidence="2 3">
    <name type="scientific">Suillus discolor</name>
    <dbReference type="NCBI Taxonomy" id="1912936"/>
    <lineage>
        <taxon>Eukaryota</taxon>
        <taxon>Fungi</taxon>
        <taxon>Dikarya</taxon>
        <taxon>Basidiomycota</taxon>
        <taxon>Agaricomycotina</taxon>
        <taxon>Agaricomycetes</taxon>
        <taxon>Agaricomycetidae</taxon>
        <taxon>Boletales</taxon>
        <taxon>Suillineae</taxon>
        <taxon>Suillaceae</taxon>
        <taxon>Suillus</taxon>
    </lineage>
</organism>
<dbReference type="GeneID" id="64693386"/>
<accession>A0A9P7JWB3</accession>
<evidence type="ECO:0000313" key="3">
    <source>
        <dbReference type="Proteomes" id="UP000823399"/>
    </source>
</evidence>
<name>A0A9P7JWB3_9AGAM</name>
<evidence type="ECO:0000256" key="1">
    <source>
        <dbReference type="SAM" id="MobiDB-lite"/>
    </source>
</evidence>
<protein>
    <submittedName>
        <fullName evidence="2">Uncharacterized protein</fullName>
    </submittedName>
</protein>
<proteinExistence type="predicted"/>
<reference evidence="2" key="1">
    <citation type="journal article" date="2020" name="New Phytol.">
        <title>Comparative genomics reveals dynamic genome evolution in host specialist ectomycorrhizal fungi.</title>
        <authorList>
            <person name="Lofgren L.A."/>
            <person name="Nguyen N.H."/>
            <person name="Vilgalys R."/>
            <person name="Ruytinx J."/>
            <person name="Liao H.L."/>
            <person name="Branco S."/>
            <person name="Kuo A."/>
            <person name="LaButti K."/>
            <person name="Lipzen A."/>
            <person name="Andreopoulos W."/>
            <person name="Pangilinan J."/>
            <person name="Riley R."/>
            <person name="Hundley H."/>
            <person name="Na H."/>
            <person name="Barry K."/>
            <person name="Grigoriev I.V."/>
            <person name="Stajich J.E."/>
            <person name="Kennedy P.G."/>
        </authorList>
    </citation>
    <scope>NUCLEOTIDE SEQUENCE</scope>
    <source>
        <strain evidence="2">FC423</strain>
    </source>
</reference>